<evidence type="ECO:0000313" key="8">
    <source>
        <dbReference type="EMBL" id="PFH34636.1"/>
    </source>
</evidence>
<dbReference type="Gene3D" id="3.30.1250.10">
    <property type="entry name" value="Ribosome maturation protein SBDS, N-terminal domain"/>
    <property type="match status" value="1"/>
</dbReference>
<accession>A0A2A9MFA3</accession>
<evidence type="ECO:0000259" key="7">
    <source>
        <dbReference type="PROSITE" id="PS00028"/>
    </source>
</evidence>
<keyword evidence="3" id="KW-0963">Cytoplasm</keyword>
<feature type="compositionally biased region" description="Basic and acidic residues" evidence="6">
    <location>
        <begin position="511"/>
        <end position="524"/>
    </location>
</feature>
<feature type="compositionally biased region" description="Basic residues" evidence="6">
    <location>
        <begin position="466"/>
        <end position="478"/>
    </location>
</feature>
<dbReference type="OrthoDB" id="10253092at2759"/>
<proteinExistence type="inferred from homology"/>
<dbReference type="GO" id="GO:0005737">
    <property type="term" value="C:cytoplasm"/>
    <property type="evidence" value="ECO:0007669"/>
    <property type="project" value="UniProtKB-SubCell"/>
</dbReference>
<dbReference type="STRING" id="94643.A0A2A9MFA3"/>
<comment type="caution">
    <text evidence="8">The sequence shown here is derived from an EMBL/GenBank/DDBJ whole genome shotgun (WGS) entry which is preliminary data.</text>
</comment>
<dbReference type="InterPro" id="IPR013087">
    <property type="entry name" value="Znf_C2H2_type"/>
</dbReference>
<dbReference type="Gene3D" id="1.10.10.900">
    <property type="entry name" value="SBDS protein C-terminal domain, subdomain 1"/>
    <property type="match status" value="1"/>
</dbReference>
<evidence type="ECO:0000256" key="4">
    <source>
        <dbReference type="ARBA" id="ARBA00022517"/>
    </source>
</evidence>
<feature type="compositionally biased region" description="Basic residues" evidence="6">
    <location>
        <begin position="320"/>
        <end position="337"/>
    </location>
</feature>
<feature type="region of interest" description="Disordered" evidence="6">
    <location>
        <begin position="443"/>
        <end position="524"/>
    </location>
</feature>
<dbReference type="VEuPathDB" id="ToxoDB:BESB_066690"/>
<dbReference type="GO" id="GO:0042254">
    <property type="term" value="P:ribosome biogenesis"/>
    <property type="evidence" value="ECO:0007669"/>
    <property type="project" value="UniProtKB-KW"/>
</dbReference>
<evidence type="ECO:0000313" key="9">
    <source>
        <dbReference type="Proteomes" id="UP000224006"/>
    </source>
</evidence>
<protein>
    <submittedName>
        <fullName evidence="8">rRNA metabolism protein, SBDS family protein</fullName>
    </submittedName>
</protein>
<dbReference type="PANTHER" id="PTHR10927">
    <property type="entry name" value="RIBOSOME MATURATION PROTEIN SBDS"/>
    <property type="match status" value="1"/>
</dbReference>
<dbReference type="Pfam" id="PF01172">
    <property type="entry name" value="SBDS_N"/>
    <property type="match status" value="1"/>
</dbReference>
<dbReference type="SUPFAM" id="SSF109728">
    <property type="entry name" value="Hypothetical protein AF0491, middle domain"/>
    <property type="match status" value="1"/>
</dbReference>
<dbReference type="InterPro" id="IPR039100">
    <property type="entry name" value="Sdo1/SBDS-like"/>
</dbReference>
<feature type="compositionally biased region" description="Basic residues" evidence="6">
    <location>
        <begin position="366"/>
        <end position="376"/>
    </location>
</feature>
<dbReference type="AlphaFoldDB" id="A0A2A9MFA3"/>
<dbReference type="InterPro" id="IPR018978">
    <property type="entry name" value="SDO1/SBDS_central"/>
</dbReference>
<feature type="compositionally biased region" description="Polar residues" evidence="6">
    <location>
        <begin position="501"/>
        <end position="510"/>
    </location>
</feature>
<dbReference type="InterPro" id="IPR037188">
    <property type="entry name" value="Sdo1/SBDS_central_sf"/>
</dbReference>
<dbReference type="Pfam" id="PF09377">
    <property type="entry name" value="SBDS_domain_II"/>
    <property type="match status" value="1"/>
</dbReference>
<comment type="subcellular location">
    <subcellularLocation>
        <location evidence="1">Cytoplasm</location>
    </subcellularLocation>
</comment>
<evidence type="ECO:0000256" key="6">
    <source>
        <dbReference type="SAM" id="MobiDB-lite"/>
    </source>
</evidence>
<dbReference type="GeneID" id="40311595"/>
<dbReference type="PROSITE" id="PS00028">
    <property type="entry name" value="ZINC_FINGER_C2H2_1"/>
    <property type="match status" value="1"/>
</dbReference>
<dbReference type="InterPro" id="IPR019783">
    <property type="entry name" value="SDO1/SBDS_N"/>
</dbReference>
<dbReference type="EMBL" id="NWUJ01000006">
    <property type="protein sequence ID" value="PFH34636.1"/>
    <property type="molecule type" value="Genomic_DNA"/>
</dbReference>
<feature type="region of interest" description="Disordered" evidence="6">
    <location>
        <begin position="291"/>
        <end position="376"/>
    </location>
</feature>
<reference evidence="8 9" key="1">
    <citation type="submission" date="2017-09" db="EMBL/GenBank/DDBJ databases">
        <title>Genome sequencing of Besnoitia besnoiti strain Bb-Ger1.</title>
        <authorList>
            <person name="Schares G."/>
            <person name="Venepally P."/>
            <person name="Lorenzi H.A."/>
        </authorList>
    </citation>
    <scope>NUCLEOTIDE SEQUENCE [LARGE SCALE GENOMIC DNA]</scope>
    <source>
        <strain evidence="8 9">Bb-Ger1</strain>
    </source>
</reference>
<organism evidence="8 9">
    <name type="scientific">Besnoitia besnoiti</name>
    <name type="common">Apicomplexan protozoan</name>
    <dbReference type="NCBI Taxonomy" id="94643"/>
    <lineage>
        <taxon>Eukaryota</taxon>
        <taxon>Sar</taxon>
        <taxon>Alveolata</taxon>
        <taxon>Apicomplexa</taxon>
        <taxon>Conoidasida</taxon>
        <taxon>Coccidia</taxon>
        <taxon>Eucoccidiorida</taxon>
        <taxon>Eimeriorina</taxon>
        <taxon>Sarcocystidae</taxon>
        <taxon>Besnoitia</taxon>
    </lineage>
</organism>
<dbReference type="RefSeq" id="XP_029218645.1">
    <property type="nucleotide sequence ID" value="XM_029365062.1"/>
</dbReference>
<dbReference type="InterPro" id="IPR036786">
    <property type="entry name" value="Ribosome_mat_SBDS_N_sf"/>
</dbReference>
<dbReference type="SUPFAM" id="SSF89895">
    <property type="entry name" value="FYSH domain"/>
    <property type="match status" value="1"/>
</dbReference>
<evidence type="ECO:0000256" key="5">
    <source>
        <dbReference type="ARBA" id="ARBA00049708"/>
    </source>
</evidence>
<evidence type="ECO:0000256" key="2">
    <source>
        <dbReference type="ARBA" id="ARBA00007433"/>
    </source>
</evidence>
<dbReference type="Proteomes" id="UP000224006">
    <property type="component" value="Chromosome VI"/>
</dbReference>
<feature type="domain" description="C2H2-type" evidence="7">
    <location>
        <begin position="565"/>
        <end position="587"/>
    </location>
</feature>
<evidence type="ECO:0000256" key="1">
    <source>
        <dbReference type="ARBA" id="ARBA00004496"/>
    </source>
</evidence>
<dbReference type="PANTHER" id="PTHR10927:SF1">
    <property type="entry name" value="RIBOSOME MATURATION PROTEIN SBDS"/>
    <property type="match status" value="1"/>
</dbReference>
<comment type="subunit">
    <text evidence="5">Associates with the 60S ribosomal subunit.</text>
</comment>
<sequence>MSLKQPVTQVRLTNVAVVRLRQHGHRFEVACYKNKVLNWRAGIEDDLQEVLQTNAVFHNVSKGEFAKRDALLAVFNTADQEKICRIILDKGELQISEKERQAALAAAFQDVITLVIEMTVNVRTGLPLTRTACASALKQVGFGVKLGVASKAQALKAVALLQRKLGANAIARRMMRLKAECGASHRDEVRKFIEQCGGVVELEALLGDAPDAEAQGKGDRDCKPGTARAAAQHAVYSVTFLNPASYYRDFDTLLQSLRGSLFLLAANCIQGCLSSATESVDAELPVEEHATAGRSARRAPAGESPLADDIPDILCEGASQKRREKHKKKNEGRRARRGSVLSDDGLSGAGLSFREMPEAAAAGGTGKKKREGRRKLRHGRRFAGICSFDNDSPLSSLSAVSRRDVAPSSPEEFEAAAMAWLRRDAVPLPREAGGEAALGALDSASEATDEEPTEDAFHRARAAAQRSKKERKRRGRENRRRDEWDSEEDDMSKLNAGRLSSRPSHTGSESHSSERRPRAGGDRDLLAVAPRAEGATEALPDAAETMSERAHVAARGSEKAGAFSCRTCQMGFEGAAEHRQHCKSSLHAMNLKRRIKNLPPLTEEGWQEAQLDEQLVQSLEGLVLPEY</sequence>
<keyword evidence="4" id="KW-0690">Ribosome biogenesis</keyword>
<dbReference type="KEGG" id="bbes:BESB_066690"/>
<keyword evidence="9" id="KW-1185">Reference proteome</keyword>
<evidence type="ECO:0000256" key="3">
    <source>
        <dbReference type="ARBA" id="ARBA00022490"/>
    </source>
</evidence>
<comment type="similarity">
    <text evidence="2">Belongs to the SDO1/SBDS family.</text>
</comment>
<name>A0A2A9MFA3_BESBE</name>
<gene>
    <name evidence="8" type="ORF">BESB_066690</name>
</gene>